<feature type="domain" description="DUF1549" evidence="2">
    <location>
        <begin position="104"/>
        <end position="287"/>
    </location>
</feature>
<keyword evidence="5" id="KW-1185">Reference proteome</keyword>
<sequence>MMTSALKPRFASSFRSVFGIRSAFRLRPFTRPGILGLASVMTTCLILTASPVLAQNAKKKPPPKQAPPKIRLPESVRTKPGKLMNVPPVDRKSRSELELAASKLDDLIESKLAQKGQTPNRLASDEVFLRRVYLDVAGRIPTLAETTRFLDSTNPEKRVELIDRLLSSPDYVSNNYNFWADTLRLVNRPQPNIVAEPFMGYVKEAIRSNKPYDKWVYEMLTAEGKIWDNPATGYQLRDDGMPLPYIDNTVRVFLGTQIGCAQCHDHPFDQWSQYQFYELAAFTAGTRTRIKRGDPGFEKTNPANAMINEARKHYPQGRVPGAFQRMIRANSYKVSEVKANLKLPHDYAYGDAKPNSIVEPEVLWGEVPSKAKNAMPRTQFAAWVTSPENERFHNTIVNRMWKRFMGVGMVEPIDDFRDENINANEEAMAHLGEELIRSGYNLRDLTRIILYSRTYQRIATDYSLTSGEPYYFPGPTIRRMTAEQLWDSLLTMSIRNTMPFQRPTAQQMKPYLDVDFTKLTFASAKAQSEKFGETYFLGKYNREILKKHGYKSRVLCRASELPSPSKADSFLRQFGQSDRETINGSAEEATVPQILSMFNGPITHVMLEPGSVMVDTVLGIDDVRGRVEAVFLSVLTRKPTAKDRIAVAGEFNKVRNRNVAYGNIIWALLNTREFLFIQ</sequence>
<organism evidence="4 5">
    <name type="scientific">Stieleria bergensis</name>
    <dbReference type="NCBI Taxonomy" id="2528025"/>
    <lineage>
        <taxon>Bacteria</taxon>
        <taxon>Pseudomonadati</taxon>
        <taxon>Planctomycetota</taxon>
        <taxon>Planctomycetia</taxon>
        <taxon>Pirellulales</taxon>
        <taxon>Pirellulaceae</taxon>
        <taxon>Stieleria</taxon>
    </lineage>
</organism>
<dbReference type="Proteomes" id="UP000315003">
    <property type="component" value="Chromosome"/>
</dbReference>
<reference evidence="4 5" key="1">
    <citation type="submission" date="2019-02" db="EMBL/GenBank/DDBJ databases">
        <title>Deep-cultivation of Planctomycetes and their phenomic and genomic characterization uncovers novel biology.</title>
        <authorList>
            <person name="Wiegand S."/>
            <person name="Jogler M."/>
            <person name="Boedeker C."/>
            <person name="Pinto D."/>
            <person name="Vollmers J."/>
            <person name="Rivas-Marin E."/>
            <person name="Kohn T."/>
            <person name="Peeters S.H."/>
            <person name="Heuer A."/>
            <person name="Rast P."/>
            <person name="Oberbeckmann S."/>
            <person name="Bunk B."/>
            <person name="Jeske O."/>
            <person name="Meyerdierks A."/>
            <person name="Storesund J.E."/>
            <person name="Kallscheuer N."/>
            <person name="Luecker S."/>
            <person name="Lage O.M."/>
            <person name="Pohl T."/>
            <person name="Merkel B.J."/>
            <person name="Hornburger P."/>
            <person name="Mueller R.-W."/>
            <person name="Bruemmer F."/>
            <person name="Labrenz M."/>
            <person name="Spormann A.M."/>
            <person name="Op den Camp H."/>
            <person name="Overmann J."/>
            <person name="Amann R."/>
            <person name="Jetten M.S.M."/>
            <person name="Mascher T."/>
            <person name="Medema M.H."/>
            <person name="Devos D.P."/>
            <person name="Kaster A.-K."/>
            <person name="Ovreas L."/>
            <person name="Rohde M."/>
            <person name="Galperin M.Y."/>
            <person name="Jogler C."/>
        </authorList>
    </citation>
    <scope>NUCLEOTIDE SEQUENCE [LARGE SCALE GENOMIC DNA]</scope>
    <source>
        <strain evidence="4 5">SV_7m_r</strain>
    </source>
</reference>
<dbReference type="InterPro" id="IPR011444">
    <property type="entry name" value="DUF1549"/>
</dbReference>
<evidence type="ECO:0000259" key="3">
    <source>
        <dbReference type="Pfam" id="PF07587"/>
    </source>
</evidence>
<dbReference type="InterPro" id="IPR022655">
    <property type="entry name" value="DUF1553"/>
</dbReference>
<dbReference type="AlphaFoldDB" id="A0A517SU48"/>
<feature type="domain" description="DUF1553" evidence="3">
    <location>
        <begin position="377"/>
        <end position="645"/>
    </location>
</feature>
<protein>
    <recommendedName>
        <fullName evidence="6">Cytochrome c domain-containing protein</fullName>
    </recommendedName>
</protein>
<proteinExistence type="predicted"/>
<dbReference type="EMBL" id="CP036272">
    <property type="protein sequence ID" value="QDT59648.1"/>
    <property type="molecule type" value="Genomic_DNA"/>
</dbReference>
<name>A0A517SU48_9BACT</name>
<dbReference type="Pfam" id="PF07583">
    <property type="entry name" value="PSCyt2"/>
    <property type="match status" value="1"/>
</dbReference>
<feature type="region of interest" description="Disordered" evidence="1">
    <location>
        <begin position="56"/>
        <end position="92"/>
    </location>
</feature>
<dbReference type="PANTHER" id="PTHR35889:SF3">
    <property type="entry name" value="F-BOX DOMAIN-CONTAINING PROTEIN"/>
    <property type="match status" value="1"/>
</dbReference>
<evidence type="ECO:0000313" key="5">
    <source>
        <dbReference type="Proteomes" id="UP000315003"/>
    </source>
</evidence>
<evidence type="ECO:0000259" key="2">
    <source>
        <dbReference type="Pfam" id="PF07583"/>
    </source>
</evidence>
<evidence type="ECO:0000256" key="1">
    <source>
        <dbReference type="SAM" id="MobiDB-lite"/>
    </source>
</evidence>
<dbReference type="PANTHER" id="PTHR35889">
    <property type="entry name" value="CYCLOINULO-OLIGOSACCHARIDE FRUCTANOTRANSFERASE-RELATED"/>
    <property type="match status" value="1"/>
</dbReference>
<evidence type="ECO:0000313" key="4">
    <source>
        <dbReference type="EMBL" id="QDT59648.1"/>
    </source>
</evidence>
<dbReference type="Pfam" id="PF07587">
    <property type="entry name" value="PSD1"/>
    <property type="match status" value="1"/>
</dbReference>
<accession>A0A517SU48</accession>
<gene>
    <name evidence="4" type="ORF">SV7mr_21570</name>
</gene>
<evidence type="ECO:0008006" key="6">
    <source>
        <dbReference type="Google" id="ProtNLM"/>
    </source>
</evidence>